<dbReference type="PANTHER" id="PTHR23326">
    <property type="entry name" value="CCR4 NOT-RELATED"/>
    <property type="match status" value="1"/>
</dbReference>
<feature type="compositionally biased region" description="Low complexity" evidence="12">
    <location>
        <begin position="419"/>
        <end position="465"/>
    </location>
</feature>
<organism evidence="15 16">
    <name type="scientific">Pyrenophora seminiperda CCB06</name>
    <dbReference type="NCBI Taxonomy" id="1302712"/>
    <lineage>
        <taxon>Eukaryota</taxon>
        <taxon>Fungi</taxon>
        <taxon>Dikarya</taxon>
        <taxon>Ascomycota</taxon>
        <taxon>Pezizomycotina</taxon>
        <taxon>Dothideomycetes</taxon>
        <taxon>Pleosporomycetidae</taxon>
        <taxon>Pleosporales</taxon>
        <taxon>Pleosporineae</taxon>
        <taxon>Pleosporaceae</taxon>
        <taxon>Pyrenophora</taxon>
    </lineage>
</organism>
<evidence type="ECO:0000256" key="11">
    <source>
        <dbReference type="SAM" id="Coils"/>
    </source>
</evidence>
<evidence type="ECO:0000259" key="14">
    <source>
        <dbReference type="Pfam" id="PF04153"/>
    </source>
</evidence>
<dbReference type="InterPro" id="IPR012270">
    <property type="entry name" value="CCR4-NOT_su3/5"/>
</dbReference>
<dbReference type="InterPro" id="IPR007207">
    <property type="entry name" value="Not_N"/>
</dbReference>
<evidence type="ECO:0000313" key="15">
    <source>
        <dbReference type="EMBL" id="RMZ67540.1"/>
    </source>
</evidence>
<evidence type="ECO:0000256" key="3">
    <source>
        <dbReference type="ARBA" id="ARBA00007682"/>
    </source>
</evidence>
<evidence type="ECO:0000256" key="12">
    <source>
        <dbReference type="SAM" id="MobiDB-lite"/>
    </source>
</evidence>
<feature type="coiled-coil region" evidence="11">
    <location>
        <begin position="188"/>
        <end position="222"/>
    </location>
</feature>
<keyword evidence="9 10" id="KW-0539">Nucleus</keyword>
<evidence type="ECO:0000256" key="10">
    <source>
        <dbReference type="PIRNR" id="PIRNR005290"/>
    </source>
</evidence>
<keyword evidence="4 10" id="KW-0963">Cytoplasm</keyword>
<feature type="compositionally biased region" description="Polar residues" evidence="12">
    <location>
        <begin position="505"/>
        <end position="515"/>
    </location>
</feature>
<keyword evidence="6" id="KW-0597">Phosphoprotein</keyword>
<dbReference type="Pfam" id="PF04153">
    <property type="entry name" value="NOT2_3_5_C"/>
    <property type="match status" value="1"/>
</dbReference>
<evidence type="ECO:0000256" key="1">
    <source>
        <dbReference type="ARBA" id="ARBA00004123"/>
    </source>
</evidence>
<feature type="compositionally biased region" description="Low complexity" evidence="12">
    <location>
        <begin position="355"/>
        <end position="367"/>
    </location>
</feature>
<keyword evidence="8 10" id="KW-0804">Transcription</keyword>
<evidence type="ECO:0000256" key="5">
    <source>
        <dbReference type="ARBA" id="ARBA00022491"/>
    </source>
</evidence>
<dbReference type="GO" id="GO:0006355">
    <property type="term" value="P:regulation of DNA-templated transcription"/>
    <property type="evidence" value="ECO:0007669"/>
    <property type="project" value="InterPro"/>
</dbReference>
<reference evidence="15 16" key="1">
    <citation type="journal article" date="2014" name="PLoS ONE">
        <title>De novo Genome Assembly of the Fungal Plant Pathogen Pyrenophora semeniperda.</title>
        <authorList>
            <person name="Soliai M.M."/>
            <person name="Meyer S.E."/>
            <person name="Udall J.A."/>
            <person name="Elzinga D.E."/>
            <person name="Hermansen R.A."/>
            <person name="Bodily P.M."/>
            <person name="Hart A.A."/>
            <person name="Coleman C.E."/>
        </authorList>
    </citation>
    <scope>NUCLEOTIDE SEQUENCE [LARGE SCALE GENOMIC DNA]</scope>
    <source>
        <strain evidence="15 16">CCB06</strain>
        <tissue evidence="15">Mycelium</tissue>
    </source>
</reference>
<dbReference type="FunFam" id="2.30.30.1020:FF:000006">
    <property type="entry name" value="CCR4-NOT transcription complex, subunit 3"/>
    <property type="match status" value="1"/>
</dbReference>
<gene>
    <name evidence="15" type="ORF">GMOD_00001478</name>
</gene>
<protein>
    <recommendedName>
        <fullName evidence="10">General negative regulator of transcription subunit</fullName>
    </recommendedName>
</protein>
<keyword evidence="10" id="KW-0010">Activator</keyword>
<proteinExistence type="inferred from homology"/>
<dbReference type="GO" id="GO:0000289">
    <property type="term" value="P:nuclear-transcribed mRNA poly(A) tail shortening"/>
    <property type="evidence" value="ECO:0007669"/>
    <property type="project" value="UniProtKB-ARBA"/>
</dbReference>
<keyword evidence="7 10" id="KW-0805">Transcription regulation</keyword>
<dbReference type="GO" id="GO:0000932">
    <property type="term" value="C:P-body"/>
    <property type="evidence" value="ECO:0007669"/>
    <property type="project" value="UniProtKB-UniRule"/>
</dbReference>
<comment type="subcellular location">
    <subcellularLocation>
        <location evidence="2 10">Cytoplasm</location>
    </subcellularLocation>
    <subcellularLocation>
        <location evidence="1 10">Nucleus</location>
    </subcellularLocation>
</comment>
<dbReference type="Pfam" id="PF04065">
    <property type="entry name" value="Not3"/>
    <property type="match status" value="1"/>
</dbReference>
<evidence type="ECO:0000256" key="8">
    <source>
        <dbReference type="ARBA" id="ARBA00023163"/>
    </source>
</evidence>
<dbReference type="EMBL" id="KE747810">
    <property type="protein sequence ID" value="RMZ67540.1"/>
    <property type="molecule type" value="Genomic_DNA"/>
</dbReference>
<evidence type="ECO:0000256" key="4">
    <source>
        <dbReference type="ARBA" id="ARBA00022490"/>
    </source>
</evidence>
<accession>A0A3M7LZE6</accession>
<feature type="domain" description="CCR4-Not complex component Not N-terminal" evidence="13">
    <location>
        <begin position="67"/>
        <end position="296"/>
    </location>
</feature>
<dbReference type="OrthoDB" id="293823at2759"/>
<sequence length="695" mass="77827">MAGPVIRVTYAILNLRNQATTNNPATSPASARTHTRTRYFQTIGPLTRFRSPDIVSSRRGSTITMAARKLQQEIDKCFKKVAEGVATFESIYDKIMQTGNPSQKEKLEDQLKKEIKKLQRSRDQIKTWAAMSEIKDKKPLLDHRKLIETQMERFKAVEKEMKTKAYSKEGLQLASKIDPKDKEKMEMVEFLQHMNEELERQIETIEAEIETLQANVKKSKKGDNSKAERVTELEESVERNKWHQGKLDLLQRALENGNVETDQVKEIEESIKYYVESNQDAEFMDDDTIYDDFNLQEEEAIFGLGESLDHVSSHESQSIADDTPETETRPPPPKPKAAEAVQQGARRPSTQMRSPLPALATLHTPLPGASSTTANAMKPAPLPTRTPGEPLKYASAAAAAAASDKNGVGIAPLPPPPGAAAAQSGLAPGAPRTSATTSPATTHSQPASRTQPAESAQASPAPMASIPVTPAQDKESLSRAVSSEDASKSSRRTPAPEPVEEEGSQVATPPLTNGESHAEDEEEESVYHLPSSLQDLLDSFEATKNEMSASASKPPNEHMLAASMASAPDSADTEAPRHYRPQNPYPFTPAHYPQEPLPIFDDHRLYTRIDTDALFYAFYYRQGTYQQYLAAKALKSQSWRFHKQYQTWFQRHEEPKAITEDYEQGTYRFFDYESTWMNRRKADFRFAYKFLEDEL</sequence>
<dbReference type="GO" id="GO:0030015">
    <property type="term" value="C:CCR4-NOT core complex"/>
    <property type="evidence" value="ECO:0007669"/>
    <property type="project" value="UniProtKB-UniRule"/>
</dbReference>
<evidence type="ECO:0000256" key="6">
    <source>
        <dbReference type="ARBA" id="ARBA00022553"/>
    </source>
</evidence>
<evidence type="ECO:0000256" key="9">
    <source>
        <dbReference type="ARBA" id="ARBA00023242"/>
    </source>
</evidence>
<comment type="similarity">
    <text evidence="3 10">Belongs to the CNOT2/3/5 family.</text>
</comment>
<evidence type="ECO:0000313" key="16">
    <source>
        <dbReference type="Proteomes" id="UP000265663"/>
    </source>
</evidence>
<dbReference type="InterPro" id="IPR007282">
    <property type="entry name" value="NOT2/3/5_C"/>
</dbReference>
<dbReference type="GO" id="GO:0005634">
    <property type="term" value="C:nucleus"/>
    <property type="evidence" value="ECO:0007669"/>
    <property type="project" value="UniProtKB-SubCell"/>
</dbReference>
<comment type="function">
    <text evidence="10">Acts as component of the CCR4-NOT core complex, which in the nucleus seems to be a general transcription factor, and in the cytoplasm the major mRNA deadenylase involved in mRNA turnover. The NOT protein subcomplex negatively regulates the basal and activated transcription of many genes. Preferentially affects TC-type TATA element-dependent transcription. Could directly or indirectly inhibit component(s) of the general transcription machinery.</text>
</comment>
<evidence type="ECO:0000256" key="2">
    <source>
        <dbReference type="ARBA" id="ARBA00004496"/>
    </source>
</evidence>
<evidence type="ECO:0000259" key="13">
    <source>
        <dbReference type="Pfam" id="PF04065"/>
    </source>
</evidence>
<keyword evidence="5 10" id="KW-0678">Repressor</keyword>
<dbReference type="InterPro" id="IPR038635">
    <property type="entry name" value="CCR4-NOT_su2/3/5_C_sf"/>
</dbReference>
<dbReference type="PIRSF" id="PIRSF005290">
    <property type="entry name" value="NOT_su_3_5"/>
    <property type="match status" value="1"/>
</dbReference>
<dbReference type="InterPro" id="IPR040168">
    <property type="entry name" value="Not2/3/5"/>
</dbReference>
<name>A0A3M7LZE6_9PLEO</name>
<feature type="domain" description="NOT2/NOT3/NOT5 C-terminal" evidence="14">
    <location>
        <begin position="563"/>
        <end position="691"/>
    </location>
</feature>
<dbReference type="Proteomes" id="UP000265663">
    <property type="component" value="Unassembled WGS sequence"/>
</dbReference>
<keyword evidence="16" id="KW-1185">Reference proteome</keyword>
<feature type="region of interest" description="Disordered" evidence="12">
    <location>
        <begin position="310"/>
        <end position="390"/>
    </location>
</feature>
<keyword evidence="11" id="KW-0175">Coiled coil</keyword>
<feature type="region of interest" description="Disordered" evidence="12">
    <location>
        <begin position="406"/>
        <end position="530"/>
    </location>
</feature>
<dbReference type="AlphaFoldDB" id="A0A3M7LZE6"/>
<evidence type="ECO:0000256" key="7">
    <source>
        <dbReference type="ARBA" id="ARBA00023015"/>
    </source>
</evidence>
<dbReference type="Gene3D" id="2.30.30.1020">
    <property type="entry name" value="CCR4-NOT complex subunit 2/3/5, C-terminal domain"/>
    <property type="match status" value="1"/>
</dbReference>